<reference evidence="1 2" key="1">
    <citation type="journal article" date="2011" name="Int. J. Syst. Evol. Microbiol.">
        <title>Zhongshania antarctica gen. nov., sp. nov. and Zhongshania guokunii sp. nov., gammaproteobacteria respectively isolated from coastal attached (fast) ice and surface seawater of the Antarctic.</title>
        <authorList>
            <person name="Li H.J."/>
            <person name="Zhang X.Y."/>
            <person name="Chen C.X."/>
            <person name="Zhang Y.J."/>
            <person name="Gao Z.M."/>
            <person name="Yu Y."/>
            <person name="Chen X.L."/>
            <person name="Chen B."/>
            <person name="Zhang Y.Z."/>
        </authorList>
    </citation>
    <scope>NUCLEOTIDE SEQUENCE [LARGE SCALE GENOMIC DNA]</scope>
    <source>
        <strain evidence="1 2">ZS6-22T</strain>
    </source>
</reference>
<comment type="caution">
    <text evidence="1">The sequence shown here is derived from an EMBL/GenBank/DDBJ whole genome shotgun (WGS) entry which is preliminary data.</text>
</comment>
<organism evidence="1 2">
    <name type="scientific">Zhongshania guokunii</name>
    <dbReference type="NCBI Taxonomy" id="641783"/>
    <lineage>
        <taxon>Bacteria</taxon>
        <taxon>Pseudomonadati</taxon>
        <taxon>Pseudomonadota</taxon>
        <taxon>Gammaproteobacteria</taxon>
        <taxon>Cellvibrionales</taxon>
        <taxon>Spongiibacteraceae</taxon>
        <taxon>Zhongshania</taxon>
    </lineage>
</organism>
<sequence>MSGIFLNEDELEALDQVPAAARWLYIEILQRADYGDAVGGMPAVVVGRSKIITMNSLAKSLEYVPRRGSTRAPDIYGKGQIRHMLDQLKAAELIVKTTQSKYELVFRLPFAKAVR</sequence>
<protein>
    <submittedName>
        <fullName evidence="1">Uncharacterized protein</fullName>
    </submittedName>
</protein>
<evidence type="ECO:0000313" key="2">
    <source>
        <dbReference type="Proteomes" id="UP001557485"/>
    </source>
</evidence>
<proteinExistence type="predicted"/>
<evidence type="ECO:0000313" key="1">
    <source>
        <dbReference type="EMBL" id="MEX1669124.1"/>
    </source>
</evidence>
<accession>A0ABV3U590</accession>
<dbReference type="EMBL" id="JBFRYA010000007">
    <property type="protein sequence ID" value="MEX1669124.1"/>
    <property type="molecule type" value="Genomic_DNA"/>
</dbReference>
<name>A0ABV3U590_9GAMM</name>
<keyword evidence="2" id="KW-1185">Reference proteome</keyword>
<dbReference type="RefSeq" id="WP_368381395.1">
    <property type="nucleotide sequence ID" value="NZ_JBFRYA010000007.1"/>
</dbReference>
<dbReference type="Proteomes" id="UP001557485">
    <property type="component" value="Unassembled WGS sequence"/>
</dbReference>
<gene>
    <name evidence="1" type="ORF">AB4876_09385</name>
</gene>